<feature type="region of interest" description="Disordered" evidence="1">
    <location>
        <begin position="1"/>
        <end position="164"/>
    </location>
</feature>
<feature type="transmembrane region" description="Helical" evidence="2">
    <location>
        <begin position="187"/>
        <end position="214"/>
    </location>
</feature>
<protein>
    <submittedName>
        <fullName evidence="3">Uncharacterized protein</fullName>
    </submittedName>
</protein>
<keyword evidence="2" id="KW-0812">Transmembrane</keyword>
<evidence type="ECO:0000313" key="4">
    <source>
        <dbReference type="Proteomes" id="UP000792457"/>
    </source>
</evidence>
<feature type="compositionally biased region" description="Basic and acidic residues" evidence="1">
    <location>
        <begin position="118"/>
        <end position="142"/>
    </location>
</feature>
<evidence type="ECO:0000313" key="3">
    <source>
        <dbReference type="EMBL" id="KAG8233563.1"/>
    </source>
</evidence>
<sequence length="215" mass="23859">MVSLIEQVGREKDRSRSQAKSEEESYDDVVSYDEEEASPQVATGGKGSGFSYLFPPSEQRSEFAVNPSDPLYYSAPDGIRSAPKELETREEMEDQEEAPSPIGRFPEVKPIKFTTDVEMPHEEIEETARPQPPEHVRPKAPEPVRPIPPESILSRPNVREKPTQHHLVQSDDVKKEKASIGPIADNYYVYLTAIIAGCSAAGIVGVIAAGIFYFK</sequence>
<comment type="caution">
    <text evidence="3">The sequence shown here is derived from an EMBL/GenBank/DDBJ whole genome shotgun (WGS) entry which is preliminary data.</text>
</comment>
<keyword evidence="2" id="KW-0472">Membrane</keyword>
<reference evidence="3" key="2">
    <citation type="submission" date="2017-10" db="EMBL/GenBank/DDBJ databases">
        <title>Ladona fulva Genome sequencing and assembly.</title>
        <authorList>
            <person name="Murali S."/>
            <person name="Richards S."/>
            <person name="Bandaranaike D."/>
            <person name="Bellair M."/>
            <person name="Blankenburg K."/>
            <person name="Chao H."/>
            <person name="Dinh H."/>
            <person name="Doddapaneni H."/>
            <person name="Dugan-Rocha S."/>
            <person name="Elkadiri S."/>
            <person name="Gnanaolivu R."/>
            <person name="Hernandez B."/>
            <person name="Skinner E."/>
            <person name="Javaid M."/>
            <person name="Lee S."/>
            <person name="Li M."/>
            <person name="Ming W."/>
            <person name="Munidasa M."/>
            <person name="Muniz J."/>
            <person name="Nguyen L."/>
            <person name="Hughes D."/>
            <person name="Osuji N."/>
            <person name="Pu L.-L."/>
            <person name="Puazo M."/>
            <person name="Qu C."/>
            <person name="Quiroz J."/>
            <person name="Raj R."/>
            <person name="Weissenberger G."/>
            <person name="Xin Y."/>
            <person name="Zou X."/>
            <person name="Han Y."/>
            <person name="Worley K."/>
            <person name="Muzny D."/>
            <person name="Gibbs R."/>
        </authorList>
    </citation>
    <scope>NUCLEOTIDE SEQUENCE</scope>
    <source>
        <strain evidence="3">Sampled in the wild</strain>
    </source>
</reference>
<keyword evidence="4" id="KW-1185">Reference proteome</keyword>
<reference evidence="3" key="1">
    <citation type="submission" date="2013-04" db="EMBL/GenBank/DDBJ databases">
        <authorList>
            <person name="Qu J."/>
            <person name="Murali S.C."/>
            <person name="Bandaranaike D."/>
            <person name="Bellair M."/>
            <person name="Blankenburg K."/>
            <person name="Chao H."/>
            <person name="Dinh H."/>
            <person name="Doddapaneni H."/>
            <person name="Downs B."/>
            <person name="Dugan-Rocha S."/>
            <person name="Elkadiri S."/>
            <person name="Gnanaolivu R.D."/>
            <person name="Hernandez B."/>
            <person name="Javaid M."/>
            <person name="Jayaseelan J.C."/>
            <person name="Lee S."/>
            <person name="Li M."/>
            <person name="Ming W."/>
            <person name="Munidasa M."/>
            <person name="Muniz J."/>
            <person name="Nguyen L."/>
            <person name="Ongeri F."/>
            <person name="Osuji N."/>
            <person name="Pu L.-L."/>
            <person name="Puazo M."/>
            <person name="Qu C."/>
            <person name="Quiroz J."/>
            <person name="Raj R."/>
            <person name="Weissenberger G."/>
            <person name="Xin Y."/>
            <person name="Zou X."/>
            <person name="Han Y."/>
            <person name="Richards S."/>
            <person name="Worley K."/>
            <person name="Muzny D."/>
            <person name="Gibbs R."/>
        </authorList>
    </citation>
    <scope>NUCLEOTIDE SEQUENCE</scope>
    <source>
        <strain evidence="3">Sampled in the wild</strain>
    </source>
</reference>
<proteinExistence type="predicted"/>
<dbReference type="AlphaFoldDB" id="A0A8K0KJR7"/>
<keyword evidence="2" id="KW-1133">Transmembrane helix</keyword>
<dbReference type="Proteomes" id="UP000792457">
    <property type="component" value="Unassembled WGS sequence"/>
</dbReference>
<gene>
    <name evidence="3" type="ORF">J437_LFUL013217</name>
</gene>
<feature type="compositionally biased region" description="Acidic residues" evidence="1">
    <location>
        <begin position="24"/>
        <end position="37"/>
    </location>
</feature>
<evidence type="ECO:0000256" key="2">
    <source>
        <dbReference type="SAM" id="Phobius"/>
    </source>
</evidence>
<evidence type="ECO:0000256" key="1">
    <source>
        <dbReference type="SAM" id="MobiDB-lite"/>
    </source>
</evidence>
<dbReference type="EMBL" id="KZ308728">
    <property type="protein sequence ID" value="KAG8233563.1"/>
    <property type="molecule type" value="Genomic_DNA"/>
</dbReference>
<accession>A0A8K0KJR7</accession>
<organism evidence="3 4">
    <name type="scientific">Ladona fulva</name>
    <name type="common">Scarce chaser dragonfly</name>
    <name type="synonym">Libellula fulva</name>
    <dbReference type="NCBI Taxonomy" id="123851"/>
    <lineage>
        <taxon>Eukaryota</taxon>
        <taxon>Metazoa</taxon>
        <taxon>Ecdysozoa</taxon>
        <taxon>Arthropoda</taxon>
        <taxon>Hexapoda</taxon>
        <taxon>Insecta</taxon>
        <taxon>Pterygota</taxon>
        <taxon>Palaeoptera</taxon>
        <taxon>Odonata</taxon>
        <taxon>Epiprocta</taxon>
        <taxon>Anisoptera</taxon>
        <taxon>Libelluloidea</taxon>
        <taxon>Libellulidae</taxon>
        <taxon>Ladona</taxon>
    </lineage>
</organism>
<name>A0A8K0KJR7_LADFU</name>
<feature type="compositionally biased region" description="Basic and acidic residues" evidence="1">
    <location>
        <begin position="8"/>
        <end position="23"/>
    </location>
</feature>